<protein>
    <submittedName>
        <fullName evidence="4">DUF4115 domain-containing protein</fullName>
    </submittedName>
</protein>
<dbReference type="InterPro" id="IPR010982">
    <property type="entry name" value="Lambda_DNA-bd_dom_sf"/>
</dbReference>
<keyword evidence="2" id="KW-0812">Transmembrane</keyword>
<evidence type="ECO:0000313" key="5">
    <source>
        <dbReference type="Proteomes" id="UP001168575"/>
    </source>
</evidence>
<dbReference type="InterPro" id="IPR050400">
    <property type="entry name" value="Bact_Cytoskel_RodZ"/>
</dbReference>
<feature type="transmembrane region" description="Helical" evidence="2">
    <location>
        <begin position="304"/>
        <end position="325"/>
    </location>
</feature>
<feature type="compositionally biased region" description="Polar residues" evidence="1">
    <location>
        <begin position="268"/>
        <end position="287"/>
    </location>
</feature>
<dbReference type="InterPro" id="IPR025194">
    <property type="entry name" value="RodZ-like_C"/>
</dbReference>
<feature type="compositionally biased region" description="Acidic residues" evidence="1">
    <location>
        <begin position="143"/>
        <end position="152"/>
    </location>
</feature>
<feature type="compositionally biased region" description="Low complexity" evidence="1">
    <location>
        <begin position="220"/>
        <end position="236"/>
    </location>
</feature>
<reference evidence="4" key="1">
    <citation type="submission" date="2023-07" db="EMBL/GenBank/DDBJ databases">
        <title>Between Cages and Wild: Unraveling the Impact of Captivity on Animal Microbiomes and Antimicrobial Resistance.</title>
        <authorList>
            <person name="Schmartz G.P."/>
            <person name="Rehner J."/>
            <person name="Schuff M.J."/>
            <person name="Becker S.L."/>
            <person name="Kravczyk M."/>
            <person name="Gurevich A."/>
            <person name="Francke R."/>
            <person name="Mueller R."/>
            <person name="Keller V."/>
            <person name="Keller A."/>
        </authorList>
    </citation>
    <scope>NUCLEOTIDE SEQUENCE</scope>
    <source>
        <strain evidence="4">S12M_St_49</strain>
    </source>
</reference>
<dbReference type="Pfam" id="PF13413">
    <property type="entry name" value="HTH_25"/>
    <property type="match status" value="1"/>
</dbReference>
<gene>
    <name evidence="4" type="ORF">Q3982_00720</name>
</gene>
<accession>A0AA43RG29</accession>
<dbReference type="AlphaFoldDB" id="A0AA43RG29"/>
<feature type="compositionally biased region" description="Low complexity" evidence="1">
    <location>
        <begin position="97"/>
        <end position="120"/>
    </location>
</feature>
<evidence type="ECO:0000256" key="2">
    <source>
        <dbReference type="SAM" id="Phobius"/>
    </source>
</evidence>
<evidence type="ECO:0000259" key="3">
    <source>
        <dbReference type="Pfam" id="PF13464"/>
    </source>
</evidence>
<keyword evidence="2" id="KW-0472">Membrane</keyword>
<evidence type="ECO:0000313" key="4">
    <source>
        <dbReference type="EMBL" id="MDO4841188.1"/>
    </source>
</evidence>
<feature type="compositionally biased region" description="Polar residues" evidence="1">
    <location>
        <begin position="200"/>
        <end position="212"/>
    </location>
</feature>
<feature type="region of interest" description="Disordered" evidence="1">
    <location>
        <begin position="92"/>
        <end position="294"/>
    </location>
</feature>
<feature type="region of interest" description="Disordered" evidence="1">
    <location>
        <begin position="329"/>
        <end position="358"/>
    </location>
</feature>
<keyword evidence="2" id="KW-1133">Transmembrane helix</keyword>
<feature type="compositionally biased region" description="Polar residues" evidence="1">
    <location>
        <begin position="121"/>
        <end position="136"/>
    </location>
</feature>
<evidence type="ECO:0000256" key="1">
    <source>
        <dbReference type="SAM" id="MobiDB-lite"/>
    </source>
</evidence>
<dbReference type="Proteomes" id="UP001168575">
    <property type="component" value="Unassembled WGS sequence"/>
</dbReference>
<dbReference type="PANTHER" id="PTHR34475">
    <property type="match status" value="1"/>
</dbReference>
<dbReference type="Pfam" id="PF13464">
    <property type="entry name" value="RodZ_C"/>
    <property type="match status" value="1"/>
</dbReference>
<organism evidence="4 5">
    <name type="scientific">Phoenicibacter congonensis</name>
    <dbReference type="NCBI Taxonomy" id="1944646"/>
    <lineage>
        <taxon>Bacteria</taxon>
        <taxon>Bacillati</taxon>
        <taxon>Actinomycetota</taxon>
        <taxon>Coriobacteriia</taxon>
        <taxon>Eggerthellales</taxon>
        <taxon>Eggerthellaceae</taxon>
        <taxon>Phoenicibacter</taxon>
    </lineage>
</organism>
<comment type="caution">
    <text evidence="4">The sequence shown here is derived from an EMBL/GenBank/DDBJ whole genome shotgun (WGS) entry which is preliminary data.</text>
</comment>
<sequence>MDNDLLYNTQSFGQKLKEARENAGFDLNTLSRRLRIRADILQSIENSDFKNMPATGFAKNMIRTYARTVGLNQNEISNQYLAEYDAYLRRGERSSERSSSAGASSRTSRSGSRTRTTRSSWDQASTRQTRASQQAKDYQAEDVAPDFNDDYAQDQSRTANPRYASRMGSYASSRRSQEVASAQSGREFVSSDYPAPAASTDYQAEAEQSSYGNRPRRTSRTSASAEQRSTRSSRYSSRNDEQGSAREARQSRRSGSSSRSRRDSRQETMLSSRRNGRTTKSMSSTYSLGKKPGINMPALDGQKLLMIAVAAIVLVLVIVIATLLIGKGNNHEEDVPTMPISGLTDTSNKEDTTTTTEPAKATKATIAVTVEKDSQSWCIVTIDGTQDFEGIIEGGETKTWDVTGKFEFQTANSDPVKVTVDGAEQTLTADESTGYYTFEYEFKAS</sequence>
<feature type="compositionally biased region" description="Basic and acidic residues" evidence="1">
    <location>
        <begin position="237"/>
        <end position="250"/>
    </location>
</feature>
<feature type="domain" description="Cytoskeleton protein RodZ-like C-terminal" evidence="3">
    <location>
        <begin position="374"/>
        <end position="431"/>
    </location>
</feature>
<proteinExistence type="predicted"/>
<dbReference type="PANTHER" id="PTHR34475:SF1">
    <property type="entry name" value="CYTOSKELETON PROTEIN RODZ"/>
    <property type="match status" value="1"/>
</dbReference>
<dbReference type="Gene3D" id="1.10.260.40">
    <property type="entry name" value="lambda repressor-like DNA-binding domains"/>
    <property type="match status" value="1"/>
</dbReference>
<dbReference type="EMBL" id="JAUMVS010000005">
    <property type="protein sequence ID" value="MDO4841188.1"/>
    <property type="molecule type" value="Genomic_DNA"/>
</dbReference>
<name>A0AA43RG29_9ACTN</name>
<dbReference type="GO" id="GO:0003677">
    <property type="term" value="F:DNA binding"/>
    <property type="evidence" value="ECO:0007669"/>
    <property type="project" value="InterPro"/>
</dbReference>
<keyword evidence="5" id="KW-1185">Reference proteome</keyword>
<feature type="compositionally biased region" description="Polar residues" evidence="1">
    <location>
        <begin position="170"/>
        <end position="184"/>
    </location>
</feature>